<feature type="region of interest" description="Disordered" evidence="1">
    <location>
        <begin position="148"/>
        <end position="235"/>
    </location>
</feature>
<proteinExistence type="predicted"/>
<dbReference type="Proteomes" id="UP001164743">
    <property type="component" value="Chromosome 3A"/>
</dbReference>
<evidence type="ECO:0000313" key="3">
    <source>
        <dbReference type="EMBL" id="WAQ82994.1"/>
    </source>
</evidence>
<dbReference type="GeneID" id="77808216"/>
<name>A0ABY7CCS4_9BASI</name>
<feature type="signal peptide" evidence="2">
    <location>
        <begin position="1"/>
        <end position="18"/>
    </location>
</feature>
<evidence type="ECO:0000256" key="2">
    <source>
        <dbReference type="SAM" id="SignalP"/>
    </source>
</evidence>
<dbReference type="RefSeq" id="XP_053018549.1">
    <property type="nucleotide sequence ID" value="XM_053167321.1"/>
</dbReference>
<evidence type="ECO:0000256" key="1">
    <source>
        <dbReference type="SAM" id="MobiDB-lite"/>
    </source>
</evidence>
<keyword evidence="2" id="KW-0732">Signal</keyword>
<feature type="region of interest" description="Disordered" evidence="1">
    <location>
        <begin position="46"/>
        <end position="76"/>
    </location>
</feature>
<evidence type="ECO:0000313" key="4">
    <source>
        <dbReference type="Proteomes" id="UP001164743"/>
    </source>
</evidence>
<sequence length="235" mass="24578">MKFFSLFLCTLISMTVLTAPDGRSAARQRRSFDNEIKESWIMHKRAAPATPPVPTGDAALASAKPEDPSGILGSGISGTDAKNLVMEFLRSPVTPGKPPTSSKVGKTKALEIYSALEMVQMAIDPEPLSPKAAGMFLRILKRLEGRITGEAGEGNSPGNSPGKSPGKLPGKLLGKSPGKSSRFGKRAPLPATVTPPPGDATSTMPKPTTPAGSGTKTNKDLLKAFIDTLPEKTST</sequence>
<feature type="chain" id="PRO_5046565669" evidence="2">
    <location>
        <begin position="19"/>
        <end position="235"/>
    </location>
</feature>
<dbReference type="EMBL" id="CP110423">
    <property type="protein sequence ID" value="WAQ82994.1"/>
    <property type="molecule type" value="Genomic_DNA"/>
</dbReference>
<reference evidence="3" key="1">
    <citation type="submission" date="2022-10" db="EMBL/GenBank/DDBJ databases">
        <title>Puccinia triticina Genome sequencing and assembly.</title>
        <authorList>
            <person name="Li C."/>
        </authorList>
    </citation>
    <scope>NUCLEOTIDE SEQUENCE</scope>
    <source>
        <strain evidence="3">Pt15</strain>
    </source>
</reference>
<feature type="compositionally biased region" description="Polar residues" evidence="1">
    <location>
        <begin position="200"/>
        <end position="216"/>
    </location>
</feature>
<protein>
    <submittedName>
        <fullName evidence="3">Uncharacterized protein</fullName>
    </submittedName>
</protein>
<keyword evidence="4" id="KW-1185">Reference proteome</keyword>
<gene>
    <name evidence="3" type="ORF">PtA15_3A360</name>
</gene>
<organism evidence="3 4">
    <name type="scientific">Puccinia triticina</name>
    <dbReference type="NCBI Taxonomy" id="208348"/>
    <lineage>
        <taxon>Eukaryota</taxon>
        <taxon>Fungi</taxon>
        <taxon>Dikarya</taxon>
        <taxon>Basidiomycota</taxon>
        <taxon>Pucciniomycotina</taxon>
        <taxon>Pucciniomycetes</taxon>
        <taxon>Pucciniales</taxon>
        <taxon>Pucciniaceae</taxon>
        <taxon>Puccinia</taxon>
    </lineage>
</organism>
<accession>A0ABY7CCS4</accession>